<organism evidence="1 2">
    <name type="scientific">Catenuloplanes niger</name>
    <dbReference type="NCBI Taxonomy" id="587534"/>
    <lineage>
        <taxon>Bacteria</taxon>
        <taxon>Bacillati</taxon>
        <taxon>Actinomycetota</taxon>
        <taxon>Actinomycetes</taxon>
        <taxon>Micromonosporales</taxon>
        <taxon>Micromonosporaceae</taxon>
        <taxon>Catenuloplanes</taxon>
    </lineage>
</organism>
<accession>A0AAE3ZP58</accession>
<reference evidence="1 2" key="1">
    <citation type="submission" date="2023-07" db="EMBL/GenBank/DDBJ databases">
        <title>Sequencing the genomes of 1000 actinobacteria strains.</title>
        <authorList>
            <person name="Klenk H.-P."/>
        </authorList>
    </citation>
    <scope>NUCLEOTIDE SEQUENCE [LARGE SCALE GENOMIC DNA]</scope>
    <source>
        <strain evidence="1 2">DSM 44711</strain>
    </source>
</reference>
<gene>
    <name evidence="1" type="ORF">J2S44_003759</name>
</gene>
<comment type="caution">
    <text evidence="1">The sequence shown here is derived from an EMBL/GenBank/DDBJ whole genome shotgun (WGS) entry which is preliminary data.</text>
</comment>
<dbReference type="Proteomes" id="UP001183629">
    <property type="component" value="Unassembled WGS sequence"/>
</dbReference>
<sequence>MDRLAEIVFCLPASPAYRQFLDELRSLLAEVAYASSDAADSLVLTPPMPPSARPVTRVGLADVPEPEIVLNIGRRIPLAGRNAIPDRERMELADLARRLTGHVGRVDHTGVNLPTRSVPADEWHDLVRDLAAVAAMYHYPTGEPWPFILPATPGELTTDIRDFVVGREPRFELVHDEWSSHTTWQFALWTTLTRAELEELIPAPWGTGLPGLEDIFRTVYVRHACPNLEIRFDLCFRVDEGPSDWETGEWLVTEGGRIR</sequence>
<dbReference type="EMBL" id="JAVDYC010000001">
    <property type="protein sequence ID" value="MDR7323509.1"/>
    <property type="molecule type" value="Genomic_DNA"/>
</dbReference>
<keyword evidence="2" id="KW-1185">Reference proteome</keyword>
<dbReference type="RefSeq" id="WP_310415513.1">
    <property type="nucleotide sequence ID" value="NZ_JAVDYC010000001.1"/>
</dbReference>
<dbReference type="AlphaFoldDB" id="A0AAE3ZP58"/>
<evidence type="ECO:0000313" key="1">
    <source>
        <dbReference type="EMBL" id="MDR7323509.1"/>
    </source>
</evidence>
<protein>
    <submittedName>
        <fullName evidence="1">Uncharacterized protein</fullName>
    </submittedName>
</protein>
<proteinExistence type="predicted"/>
<evidence type="ECO:0000313" key="2">
    <source>
        <dbReference type="Proteomes" id="UP001183629"/>
    </source>
</evidence>
<name>A0AAE3ZP58_9ACTN</name>